<sequence>MDYSVFAAYPSNANWIIPELHRKGTSVQAIADAHHAEIREAVVGGKTPDRGRSRRIPHRKIQLIRELLAEGKLSIGKNARQTRVSSQTVRREHQLNIEYRAAITCPVFFDQRQSEKTRSYPGDFIRMFEYFGQRGLEINC</sequence>
<protein>
    <submittedName>
        <fullName evidence="1">Uncharacterized protein</fullName>
    </submittedName>
</protein>
<dbReference type="Proteomes" id="UP000004358">
    <property type="component" value="Unassembled WGS sequence"/>
</dbReference>
<dbReference type="STRING" id="314230.DSM3645_14505"/>
<comment type="caution">
    <text evidence="1">The sequence shown here is derived from an EMBL/GenBank/DDBJ whole genome shotgun (WGS) entry which is preliminary data.</text>
</comment>
<dbReference type="EMBL" id="AANZ01000008">
    <property type="protein sequence ID" value="EAQ80565.1"/>
    <property type="molecule type" value="Genomic_DNA"/>
</dbReference>
<dbReference type="RefSeq" id="WP_002650799.1">
    <property type="nucleotide sequence ID" value="NZ_CH672376.1"/>
</dbReference>
<organism evidence="1 2">
    <name type="scientific">Blastopirellula marina DSM 3645</name>
    <dbReference type="NCBI Taxonomy" id="314230"/>
    <lineage>
        <taxon>Bacteria</taxon>
        <taxon>Pseudomonadati</taxon>
        <taxon>Planctomycetota</taxon>
        <taxon>Planctomycetia</taxon>
        <taxon>Pirellulales</taxon>
        <taxon>Pirellulaceae</taxon>
        <taxon>Blastopirellula</taxon>
    </lineage>
</organism>
<reference evidence="1 2" key="1">
    <citation type="submission" date="2006-02" db="EMBL/GenBank/DDBJ databases">
        <authorList>
            <person name="Amann R."/>
            <person name="Ferriera S."/>
            <person name="Johnson J."/>
            <person name="Kravitz S."/>
            <person name="Halpern A."/>
            <person name="Remington K."/>
            <person name="Beeson K."/>
            <person name="Tran B."/>
            <person name="Rogers Y.-H."/>
            <person name="Friedman R."/>
            <person name="Venter J.C."/>
        </authorList>
    </citation>
    <scope>NUCLEOTIDE SEQUENCE [LARGE SCALE GENOMIC DNA]</scope>
    <source>
        <strain evidence="1 2">DSM 3645</strain>
    </source>
</reference>
<dbReference type="HOGENOM" id="CLU_1831249_0_0_0"/>
<accession>A3ZSA7</accession>
<evidence type="ECO:0000313" key="1">
    <source>
        <dbReference type="EMBL" id="EAQ80565.1"/>
    </source>
</evidence>
<dbReference type="AlphaFoldDB" id="A3ZSA7"/>
<evidence type="ECO:0000313" key="2">
    <source>
        <dbReference type="Proteomes" id="UP000004358"/>
    </source>
</evidence>
<proteinExistence type="predicted"/>
<name>A3ZSA7_9BACT</name>
<gene>
    <name evidence="1" type="ORF">DSM3645_14505</name>
</gene>